<dbReference type="OrthoDB" id="261614at2759"/>
<organism evidence="1">
    <name type="scientific">Cyprinus carpio</name>
    <name type="common">Common carp</name>
    <dbReference type="NCBI Taxonomy" id="7962"/>
    <lineage>
        <taxon>Eukaryota</taxon>
        <taxon>Metazoa</taxon>
        <taxon>Chordata</taxon>
        <taxon>Craniata</taxon>
        <taxon>Vertebrata</taxon>
        <taxon>Euteleostomi</taxon>
        <taxon>Actinopterygii</taxon>
        <taxon>Neopterygii</taxon>
        <taxon>Teleostei</taxon>
        <taxon>Ostariophysi</taxon>
        <taxon>Cypriniformes</taxon>
        <taxon>Cyprinidae</taxon>
        <taxon>Cyprininae</taxon>
        <taxon>Cyprinus</taxon>
    </lineage>
</organism>
<dbReference type="GeneID" id="122146602"/>
<sequence>MNACVEEQWGEHRALRSSNADGVGVGCFVPTTVGTIFGLAKLFGFSTDPSDWHLRRLIKSSEPQRWHRPRAQGVHPEAVSELLVLKPKSVGNTGIKSTLHKGYTGPLPDADVLASGAKLSQINPKPLLAHILDGMSKVELVPSQFSPVPHGNPLSYQCLPIAAGVPDVNFPPLPVLGYQFGCNFKFVPHTPSSTSSGVYKGYP</sequence>
<gene>
    <name evidence="1" type="primary">LOC122146602</name>
</gene>
<proteinExistence type="predicted"/>
<name>A0A9R0B4S0_CYPCA</name>
<dbReference type="AlphaFoldDB" id="A0A9R0B4S0"/>
<dbReference type="Proteomes" id="UP001155660">
    <property type="component" value="Chromosome A1"/>
</dbReference>
<protein>
    <submittedName>
        <fullName evidence="1">Uncharacterized protein LOC122146602</fullName>
    </submittedName>
</protein>
<dbReference type="RefSeq" id="XP_042622282.1">
    <property type="nucleotide sequence ID" value="XM_042766348.1"/>
</dbReference>
<dbReference type="KEGG" id="ccar:122146602"/>
<reference evidence="1" key="1">
    <citation type="submission" date="2025-08" db="UniProtKB">
        <authorList>
            <consortium name="RefSeq"/>
        </authorList>
    </citation>
    <scope>IDENTIFICATION</scope>
    <source>
        <tissue evidence="1">Muscle</tissue>
    </source>
</reference>
<accession>A0A9R0B4S0</accession>
<evidence type="ECO:0000313" key="1">
    <source>
        <dbReference type="RefSeq" id="XP_042622282.1"/>
    </source>
</evidence>